<dbReference type="Proteomes" id="UP000032515">
    <property type="component" value="Unassembled WGS sequence"/>
</dbReference>
<dbReference type="PANTHER" id="PTHR11496">
    <property type="entry name" value="ALCOHOL DEHYDROGENASE"/>
    <property type="match status" value="1"/>
</dbReference>
<evidence type="ECO:0000256" key="4">
    <source>
        <dbReference type="ARBA" id="ARBA00023027"/>
    </source>
</evidence>
<protein>
    <submittedName>
        <fullName evidence="7">Uncharacterized protein</fullName>
    </submittedName>
</protein>
<comment type="caution">
    <text evidence="7">The sequence shown here is derived from an EMBL/GenBank/DDBJ whole genome shotgun (WGS) entry which is preliminary data.</text>
</comment>
<comment type="similarity">
    <text evidence="2">Belongs to the iron-containing alcohol dehydrogenase family.</text>
</comment>
<reference evidence="7 8" key="1">
    <citation type="submission" date="2014-11" db="EMBL/GenBank/DDBJ databases">
        <title>Genomics and ecophysiology of heterotrophic nitrogen fixing bacteria isolated from estuarine surface water.</title>
        <authorList>
            <person name="Bentzon-Tilia M."/>
            <person name="Severin I."/>
            <person name="Hansen L.H."/>
            <person name="Riemann L."/>
        </authorList>
    </citation>
    <scope>NUCLEOTIDE SEQUENCE [LARGE SCALE GENOMIC DNA]</scope>
    <source>
        <strain evidence="7 8">BAL398</strain>
    </source>
</reference>
<evidence type="ECO:0000259" key="6">
    <source>
        <dbReference type="Pfam" id="PF25137"/>
    </source>
</evidence>
<dbReference type="GO" id="GO:0046872">
    <property type="term" value="F:metal ion binding"/>
    <property type="evidence" value="ECO:0007669"/>
    <property type="project" value="InterPro"/>
</dbReference>
<feature type="domain" description="Alcohol dehydrogenase iron-type/glycerol dehydrogenase GldA" evidence="5">
    <location>
        <begin position="6"/>
        <end position="181"/>
    </location>
</feature>
<evidence type="ECO:0000259" key="5">
    <source>
        <dbReference type="Pfam" id="PF00465"/>
    </source>
</evidence>
<dbReference type="Pfam" id="PF25137">
    <property type="entry name" value="ADH_Fe_C"/>
    <property type="match status" value="1"/>
</dbReference>
<dbReference type="InterPro" id="IPR039697">
    <property type="entry name" value="Alcohol_dehydrogenase_Fe"/>
</dbReference>
<feature type="domain" description="Fe-containing alcohol dehydrogenase-like C-terminal" evidence="6">
    <location>
        <begin position="194"/>
        <end position="378"/>
    </location>
</feature>
<evidence type="ECO:0000256" key="1">
    <source>
        <dbReference type="ARBA" id="ARBA00001962"/>
    </source>
</evidence>
<dbReference type="Gene3D" id="3.40.50.1970">
    <property type="match status" value="1"/>
</dbReference>
<organism evidence="7 8">
    <name type="scientific">Rhodopseudomonas palustris</name>
    <dbReference type="NCBI Taxonomy" id="1076"/>
    <lineage>
        <taxon>Bacteria</taxon>
        <taxon>Pseudomonadati</taxon>
        <taxon>Pseudomonadota</taxon>
        <taxon>Alphaproteobacteria</taxon>
        <taxon>Hyphomicrobiales</taxon>
        <taxon>Nitrobacteraceae</taxon>
        <taxon>Rhodopseudomonas</taxon>
    </lineage>
</organism>
<dbReference type="PATRIC" id="fig|1076.23.peg.1488"/>
<keyword evidence="4" id="KW-0520">NAD</keyword>
<evidence type="ECO:0000256" key="2">
    <source>
        <dbReference type="ARBA" id="ARBA00007358"/>
    </source>
</evidence>
<dbReference type="CDD" id="cd08192">
    <property type="entry name" value="MAR-like"/>
    <property type="match status" value="1"/>
</dbReference>
<accession>A0A0D7ETA8</accession>
<gene>
    <name evidence="7" type="ORF">OO17_10440</name>
</gene>
<evidence type="ECO:0000313" key="7">
    <source>
        <dbReference type="EMBL" id="KIZ44028.1"/>
    </source>
</evidence>
<dbReference type="InterPro" id="IPR001670">
    <property type="entry name" value="ADH_Fe/GldA"/>
</dbReference>
<dbReference type="InterPro" id="IPR056798">
    <property type="entry name" value="ADH_Fe_C"/>
</dbReference>
<dbReference type="InterPro" id="IPR018211">
    <property type="entry name" value="ADH_Fe_CS"/>
</dbReference>
<dbReference type="Gene3D" id="1.20.1090.10">
    <property type="entry name" value="Dehydroquinate synthase-like - alpha domain"/>
    <property type="match status" value="1"/>
</dbReference>
<dbReference type="PROSITE" id="PS00060">
    <property type="entry name" value="ADH_IRON_2"/>
    <property type="match status" value="1"/>
</dbReference>
<dbReference type="EMBL" id="JXXE01000202">
    <property type="protein sequence ID" value="KIZ44028.1"/>
    <property type="molecule type" value="Genomic_DNA"/>
</dbReference>
<proteinExistence type="inferred from homology"/>
<dbReference type="PANTHER" id="PTHR11496:SF102">
    <property type="entry name" value="ALCOHOL DEHYDROGENASE 4"/>
    <property type="match status" value="1"/>
</dbReference>
<comment type="cofactor">
    <cofactor evidence="1">
        <name>Fe cation</name>
        <dbReference type="ChEBI" id="CHEBI:24875"/>
    </cofactor>
</comment>
<dbReference type="Pfam" id="PF00465">
    <property type="entry name" value="Fe-ADH"/>
    <property type="match status" value="1"/>
</dbReference>
<dbReference type="AlphaFoldDB" id="A0A0D7ETA8"/>
<evidence type="ECO:0000256" key="3">
    <source>
        <dbReference type="ARBA" id="ARBA00023002"/>
    </source>
</evidence>
<dbReference type="GO" id="GO:0004022">
    <property type="term" value="F:alcohol dehydrogenase (NAD+) activity"/>
    <property type="evidence" value="ECO:0007669"/>
    <property type="project" value="TreeGrafter"/>
</dbReference>
<dbReference type="SUPFAM" id="SSF56796">
    <property type="entry name" value="Dehydroquinate synthase-like"/>
    <property type="match status" value="1"/>
</dbReference>
<sequence>MLRQPTVHYGVHAEEAIPRLARERNSRRILPIVTSSLLNSPKVKGSLAALGPSTLPIFSDLKPHTPFDGVIALIETIERTKPDLIVVFGGGSAIDAAKIAGLAAGNTARDREALLALRAVPDSQGVTQPSPGCRAVPILAVPTTLSAAEFGIIGGATDVQTGIKHIFKSDTLAPDIIVYDPWLGAQTPLDLWLSTGIRSVDHGIETVLSRDANPLTDALALRGLALLREGLASAHVAPDNIAARHHCQLGVWLAGSSIGRVRYGASHGLGHQLGAVAGVPHGMTSCVLLPAVLAFNAPVSAARQAEIATALGQSGKPAADVVRQFIHSLGLPTRLSELDVDERTLPRVAETGLNNAFVKANLRPIESVEDVMAILRAAS</sequence>
<keyword evidence="3" id="KW-0560">Oxidoreductase</keyword>
<evidence type="ECO:0000313" key="8">
    <source>
        <dbReference type="Proteomes" id="UP000032515"/>
    </source>
</evidence>
<name>A0A0D7ETA8_RHOPL</name>